<protein>
    <submittedName>
        <fullName evidence="1">Uncharacterized protein</fullName>
    </submittedName>
</protein>
<gene>
    <name evidence="1" type="ORF">HRG_02619</name>
</gene>
<keyword evidence="2" id="KW-1185">Reference proteome</keyword>
<organism evidence="1 2">
    <name type="scientific">Hirsutella rhossiliensis</name>
    <dbReference type="NCBI Taxonomy" id="111463"/>
    <lineage>
        <taxon>Eukaryota</taxon>
        <taxon>Fungi</taxon>
        <taxon>Dikarya</taxon>
        <taxon>Ascomycota</taxon>
        <taxon>Pezizomycotina</taxon>
        <taxon>Sordariomycetes</taxon>
        <taxon>Hypocreomycetidae</taxon>
        <taxon>Hypocreales</taxon>
        <taxon>Ophiocordycipitaceae</taxon>
        <taxon>Hirsutella</taxon>
    </lineage>
</organism>
<reference evidence="1" key="1">
    <citation type="submission" date="2021-09" db="EMBL/GenBank/DDBJ databases">
        <title>A high-quality genome of the endoparasitic fungus Hirsutella rhossiliensis with a comparison of Hirsutella genomes reveals transposable elements contributing to genome size variation.</title>
        <authorList>
            <person name="Lin R."/>
            <person name="Jiao Y."/>
            <person name="Sun X."/>
            <person name="Ling J."/>
            <person name="Xie B."/>
            <person name="Cheng X."/>
        </authorList>
    </citation>
    <scope>NUCLEOTIDE SEQUENCE</scope>
    <source>
        <strain evidence="1">HR02</strain>
    </source>
</reference>
<dbReference type="RefSeq" id="XP_044724723.1">
    <property type="nucleotide sequence ID" value="XM_044861090.1"/>
</dbReference>
<dbReference type="EMBL" id="JAIZPD010000002">
    <property type="protein sequence ID" value="KAH0967210.1"/>
    <property type="molecule type" value="Genomic_DNA"/>
</dbReference>
<name>A0A9P8N5G8_9HYPO</name>
<comment type="caution">
    <text evidence="1">The sequence shown here is derived from an EMBL/GenBank/DDBJ whole genome shotgun (WGS) entry which is preliminary data.</text>
</comment>
<dbReference type="AlphaFoldDB" id="A0A9P8N5G8"/>
<accession>A0A9P8N5G8</accession>
<dbReference type="Proteomes" id="UP000824596">
    <property type="component" value="Unassembled WGS sequence"/>
</dbReference>
<dbReference type="GeneID" id="68351748"/>
<evidence type="ECO:0000313" key="2">
    <source>
        <dbReference type="Proteomes" id="UP000824596"/>
    </source>
</evidence>
<proteinExistence type="predicted"/>
<evidence type="ECO:0000313" key="1">
    <source>
        <dbReference type="EMBL" id="KAH0967210.1"/>
    </source>
</evidence>
<sequence length="92" mass="10199">MCKLLVLEKACSSQECGNSYRDSRIDLCQEALDLVGMPDLCDPPQDDALAHRLRMGGHEVVELRDESVPLHCNRCLVMSGLRKSRVPACGSR</sequence>